<dbReference type="PANTHER" id="PTHR46097">
    <property type="entry name" value="G PROTEIN-COUPLED RECEPTOR KINASE INTERACTING ARFGAP"/>
    <property type="match status" value="1"/>
</dbReference>
<dbReference type="InterPro" id="IPR022018">
    <property type="entry name" value="GIT1_C"/>
</dbReference>
<gene>
    <name evidence="3" type="ORF">NP493_577g00007</name>
</gene>
<evidence type="ECO:0000313" key="3">
    <source>
        <dbReference type="EMBL" id="KAK2177808.1"/>
    </source>
</evidence>
<dbReference type="Proteomes" id="UP001209878">
    <property type="component" value="Unassembled WGS sequence"/>
</dbReference>
<protein>
    <recommendedName>
        <fullName evidence="2">ARF GTPase-activating protein GIT1 C-terminal domain-containing protein</fullName>
    </recommendedName>
</protein>
<organism evidence="3 4">
    <name type="scientific">Ridgeia piscesae</name>
    <name type="common">Tubeworm</name>
    <dbReference type="NCBI Taxonomy" id="27915"/>
    <lineage>
        <taxon>Eukaryota</taxon>
        <taxon>Metazoa</taxon>
        <taxon>Spiralia</taxon>
        <taxon>Lophotrochozoa</taxon>
        <taxon>Annelida</taxon>
        <taxon>Polychaeta</taxon>
        <taxon>Sedentaria</taxon>
        <taxon>Canalipalpata</taxon>
        <taxon>Sabellida</taxon>
        <taxon>Siboglinidae</taxon>
        <taxon>Ridgeia</taxon>
    </lineage>
</organism>
<dbReference type="GO" id="GO:0008277">
    <property type="term" value="P:regulation of G protein-coupled receptor signaling pathway"/>
    <property type="evidence" value="ECO:0007669"/>
    <property type="project" value="TreeGrafter"/>
</dbReference>
<keyword evidence="4" id="KW-1185">Reference proteome</keyword>
<dbReference type="EMBL" id="JAODUO010000577">
    <property type="protein sequence ID" value="KAK2177808.1"/>
    <property type="molecule type" value="Genomic_DNA"/>
</dbReference>
<dbReference type="GO" id="GO:0005096">
    <property type="term" value="F:GTPase activator activity"/>
    <property type="evidence" value="ECO:0007669"/>
    <property type="project" value="InterPro"/>
</dbReference>
<name>A0AAD9KW20_RIDPI</name>
<dbReference type="GO" id="GO:0031267">
    <property type="term" value="F:small GTPase binding"/>
    <property type="evidence" value="ECO:0007669"/>
    <property type="project" value="TreeGrafter"/>
</dbReference>
<proteinExistence type="predicted"/>
<feature type="domain" description="ARF GTPase-activating protein GIT1 C-terminal" evidence="2">
    <location>
        <begin position="134"/>
        <end position="245"/>
    </location>
</feature>
<dbReference type="AlphaFoldDB" id="A0AAD9KW20"/>
<accession>A0AAD9KW20</accession>
<evidence type="ECO:0000313" key="4">
    <source>
        <dbReference type="Proteomes" id="UP001209878"/>
    </source>
</evidence>
<dbReference type="GO" id="GO:0007420">
    <property type="term" value="P:brain development"/>
    <property type="evidence" value="ECO:0007669"/>
    <property type="project" value="InterPro"/>
</dbReference>
<dbReference type="PANTHER" id="PTHR46097:SF3">
    <property type="entry name" value="ARF GTPASE-ACTIVATING PROTEIN GIT"/>
    <property type="match status" value="1"/>
</dbReference>
<feature type="region of interest" description="Disordered" evidence="1">
    <location>
        <begin position="68"/>
        <end position="89"/>
    </location>
</feature>
<dbReference type="InterPro" id="IPR047161">
    <property type="entry name" value="GIT-like"/>
</dbReference>
<dbReference type="GO" id="GO:0036465">
    <property type="term" value="P:synaptic vesicle recycling"/>
    <property type="evidence" value="ECO:0007669"/>
    <property type="project" value="TreeGrafter"/>
</dbReference>
<feature type="region of interest" description="Disordered" evidence="1">
    <location>
        <begin position="1"/>
        <end position="53"/>
    </location>
</feature>
<reference evidence="3" key="1">
    <citation type="journal article" date="2023" name="Mol. Biol. Evol.">
        <title>Third-Generation Sequencing Reveals the Adaptive Role of the Epigenome in Three Deep-Sea Polychaetes.</title>
        <authorList>
            <person name="Perez M."/>
            <person name="Aroh O."/>
            <person name="Sun Y."/>
            <person name="Lan Y."/>
            <person name="Juniper S.K."/>
            <person name="Young C.R."/>
            <person name="Angers B."/>
            <person name="Qian P.Y."/>
        </authorList>
    </citation>
    <scope>NUCLEOTIDE SEQUENCE</scope>
    <source>
        <strain evidence="3">R07B-5</strain>
    </source>
</reference>
<dbReference type="Gene3D" id="1.20.120.330">
    <property type="entry name" value="Nucleotidyltransferases domain 2"/>
    <property type="match status" value="1"/>
</dbReference>
<evidence type="ECO:0000256" key="1">
    <source>
        <dbReference type="SAM" id="MobiDB-lite"/>
    </source>
</evidence>
<dbReference type="GO" id="GO:0032012">
    <property type="term" value="P:regulation of ARF protein signal transduction"/>
    <property type="evidence" value="ECO:0007669"/>
    <property type="project" value="InterPro"/>
</dbReference>
<evidence type="ECO:0000259" key="2">
    <source>
        <dbReference type="Pfam" id="PF12205"/>
    </source>
</evidence>
<dbReference type="GO" id="GO:0098793">
    <property type="term" value="C:presynapse"/>
    <property type="evidence" value="ECO:0007669"/>
    <property type="project" value="GOC"/>
</dbReference>
<comment type="caution">
    <text evidence="3">The sequence shown here is derived from an EMBL/GenBank/DDBJ whole genome shotgun (WGS) entry which is preliminary data.</text>
</comment>
<dbReference type="Pfam" id="PF12205">
    <property type="entry name" value="GIT1_C"/>
    <property type="match status" value="1"/>
</dbReference>
<sequence>MLENQSLRNEEAGLPNGHDAVSEPHLGVNRSTARPVSMFEPRDSAPHRPPIGRKPTHECVLATLQVQPLTENTPHPADSSDYDTSTIDDNSAVTRTSTLGSVSSHMTESTTLVPEGSTGASASVETLEGMPKQEEVVQKTEQITRRIQELLSSAQDGQDHSYETCSEKIFAAVRDMTALFPQSVSVPRVRDALSELESGADRLRDECSEAPWEGEGTVDQRLRMQQVIQCAYDIAKAAKLLVMLFN</sequence>